<feature type="transmembrane region" description="Helical" evidence="2">
    <location>
        <begin position="71"/>
        <end position="88"/>
    </location>
</feature>
<dbReference type="RefSeq" id="WP_386372607.1">
    <property type="nucleotide sequence ID" value="NZ_JBHUMP010000003.1"/>
</dbReference>
<feature type="region of interest" description="Disordered" evidence="1">
    <location>
        <begin position="1"/>
        <end position="21"/>
    </location>
</feature>
<keyword evidence="2" id="KW-0472">Membrane</keyword>
<organism evidence="3 4">
    <name type="scientific">Sulfitobacter aestuarii</name>
    <dbReference type="NCBI Taxonomy" id="2161676"/>
    <lineage>
        <taxon>Bacteria</taxon>
        <taxon>Pseudomonadati</taxon>
        <taxon>Pseudomonadota</taxon>
        <taxon>Alphaproteobacteria</taxon>
        <taxon>Rhodobacterales</taxon>
        <taxon>Roseobacteraceae</taxon>
        <taxon>Sulfitobacter</taxon>
    </lineage>
</organism>
<sequence>MIRSRWRPGIRAASSSNPPPGPACQQVGLLLLGRLFGALLGLGLALLLLLAHLVLVWLARAHGVWDPMHDLIFALLGAAAGVLALHWGGDRDDGADRYGMTVLSRGDAPCYGVPLRGSRRPGGDGQHGNRAVIAIAFARRGDTTDRNRLAQQLYLLVAPQRRGIGKASKLVDHLVKGAPRQQLLFDQLQPSRRGAFNG</sequence>
<protein>
    <recommendedName>
        <fullName evidence="5">N-acetyltransferase domain-containing protein</fullName>
    </recommendedName>
</protein>
<evidence type="ECO:0008006" key="5">
    <source>
        <dbReference type="Google" id="ProtNLM"/>
    </source>
</evidence>
<dbReference type="EMBL" id="JBHUMP010000003">
    <property type="protein sequence ID" value="MFD2738962.1"/>
    <property type="molecule type" value="Genomic_DNA"/>
</dbReference>
<accession>A0ABW5TZ69</accession>
<name>A0ABW5TZ69_9RHOB</name>
<keyword evidence="4" id="KW-1185">Reference proteome</keyword>
<evidence type="ECO:0000313" key="3">
    <source>
        <dbReference type="EMBL" id="MFD2738962.1"/>
    </source>
</evidence>
<dbReference type="Proteomes" id="UP001597474">
    <property type="component" value="Unassembled WGS sequence"/>
</dbReference>
<keyword evidence="2" id="KW-1133">Transmembrane helix</keyword>
<evidence type="ECO:0000256" key="2">
    <source>
        <dbReference type="SAM" id="Phobius"/>
    </source>
</evidence>
<gene>
    <name evidence="3" type="ORF">ACFSUD_05240</name>
</gene>
<reference evidence="4" key="1">
    <citation type="journal article" date="2019" name="Int. J. Syst. Evol. Microbiol.">
        <title>The Global Catalogue of Microorganisms (GCM) 10K type strain sequencing project: providing services to taxonomists for standard genome sequencing and annotation.</title>
        <authorList>
            <consortium name="The Broad Institute Genomics Platform"/>
            <consortium name="The Broad Institute Genome Sequencing Center for Infectious Disease"/>
            <person name="Wu L."/>
            <person name="Ma J."/>
        </authorList>
    </citation>
    <scope>NUCLEOTIDE SEQUENCE [LARGE SCALE GENOMIC DNA]</scope>
    <source>
        <strain evidence="4">TISTR 2562</strain>
    </source>
</reference>
<keyword evidence="2" id="KW-0812">Transmembrane</keyword>
<feature type="transmembrane region" description="Helical" evidence="2">
    <location>
        <begin position="35"/>
        <end position="59"/>
    </location>
</feature>
<evidence type="ECO:0000256" key="1">
    <source>
        <dbReference type="SAM" id="MobiDB-lite"/>
    </source>
</evidence>
<proteinExistence type="predicted"/>
<evidence type="ECO:0000313" key="4">
    <source>
        <dbReference type="Proteomes" id="UP001597474"/>
    </source>
</evidence>
<comment type="caution">
    <text evidence="3">The sequence shown here is derived from an EMBL/GenBank/DDBJ whole genome shotgun (WGS) entry which is preliminary data.</text>
</comment>